<proteinExistence type="predicted"/>
<evidence type="ECO:0000313" key="2">
    <source>
        <dbReference type="Proteomes" id="UP000821845"/>
    </source>
</evidence>
<name>A0ACB7S9I4_HYAAI</name>
<reference evidence="1" key="1">
    <citation type="submission" date="2020-05" db="EMBL/GenBank/DDBJ databases">
        <title>Large-scale comparative analyses of tick genomes elucidate their genetic diversity and vector capacities.</title>
        <authorList>
            <person name="Jia N."/>
            <person name="Wang J."/>
            <person name="Shi W."/>
            <person name="Du L."/>
            <person name="Sun Y."/>
            <person name="Zhan W."/>
            <person name="Jiang J."/>
            <person name="Wang Q."/>
            <person name="Zhang B."/>
            <person name="Ji P."/>
            <person name="Sakyi L.B."/>
            <person name="Cui X."/>
            <person name="Yuan T."/>
            <person name="Jiang B."/>
            <person name="Yang W."/>
            <person name="Lam T.T.-Y."/>
            <person name="Chang Q."/>
            <person name="Ding S."/>
            <person name="Wang X."/>
            <person name="Zhu J."/>
            <person name="Ruan X."/>
            <person name="Zhao L."/>
            <person name="Wei J."/>
            <person name="Que T."/>
            <person name="Du C."/>
            <person name="Cheng J."/>
            <person name="Dai P."/>
            <person name="Han X."/>
            <person name="Huang E."/>
            <person name="Gao Y."/>
            <person name="Liu J."/>
            <person name="Shao H."/>
            <person name="Ye R."/>
            <person name="Li L."/>
            <person name="Wei W."/>
            <person name="Wang X."/>
            <person name="Wang C."/>
            <person name="Yang T."/>
            <person name="Huo Q."/>
            <person name="Li W."/>
            <person name="Guo W."/>
            <person name="Chen H."/>
            <person name="Zhou L."/>
            <person name="Ni X."/>
            <person name="Tian J."/>
            <person name="Zhou Y."/>
            <person name="Sheng Y."/>
            <person name="Liu T."/>
            <person name="Pan Y."/>
            <person name="Xia L."/>
            <person name="Li J."/>
            <person name="Zhao F."/>
            <person name="Cao W."/>
        </authorList>
    </citation>
    <scope>NUCLEOTIDE SEQUENCE</scope>
    <source>
        <strain evidence="1">Hyas-2018</strain>
    </source>
</reference>
<comment type="caution">
    <text evidence="1">The sequence shown here is derived from an EMBL/GenBank/DDBJ whole genome shotgun (WGS) entry which is preliminary data.</text>
</comment>
<evidence type="ECO:0000313" key="1">
    <source>
        <dbReference type="EMBL" id="KAH6931205.1"/>
    </source>
</evidence>
<accession>A0ACB7S9I4</accession>
<keyword evidence="2" id="KW-1185">Reference proteome</keyword>
<dbReference type="Proteomes" id="UP000821845">
    <property type="component" value="Chromosome 5"/>
</dbReference>
<protein>
    <submittedName>
        <fullName evidence="1">Uncharacterized protein</fullName>
    </submittedName>
</protein>
<dbReference type="EMBL" id="CM023485">
    <property type="protein sequence ID" value="KAH6931205.1"/>
    <property type="molecule type" value="Genomic_DNA"/>
</dbReference>
<sequence>MSKQAAINYQPRASSILDVATGSFTLNYILSRCSSECEELVGVDKSLVMLEYARLHHSHEKIRYMHLDIVEGDVDKFVNEHGLFQRVYSFYLLHWITDKDKARAIRNIEKLMAPGGECFIVFENCIVLHEVLMALADAPLWKKYAEVMISIAYQ</sequence>
<organism evidence="1 2">
    <name type="scientific">Hyalomma asiaticum</name>
    <name type="common">Tick</name>
    <dbReference type="NCBI Taxonomy" id="266040"/>
    <lineage>
        <taxon>Eukaryota</taxon>
        <taxon>Metazoa</taxon>
        <taxon>Ecdysozoa</taxon>
        <taxon>Arthropoda</taxon>
        <taxon>Chelicerata</taxon>
        <taxon>Arachnida</taxon>
        <taxon>Acari</taxon>
        <taxon>Parasitiformes</taxon>
        <taxon>Ixodida</taxon>
        <taxon>Ixodoidea</taxon>
        <taxon>Ixodidae</taxon>
        <taxon>Hyalomminae</taxon>
        <taxon>Hyalomma</taxon>
    </lineage>
</organism>
<gene>
    <name evidence="1" type="ORF">HPB50_022799</name>
</gene>